<reference evidence="1 2" key="1">
    <citation type="submission" date="2017-04" db="EMBL/GenBank/DDBJ databases">
        <title>Complete Genome Sequence of Bacillus thuringiensis type Strain ATCC 10792.</title>
        <authorList>
            <person name="Oh D.-H."/>
            <person name="Park B.-J."/>
            <person name="Shuai W."/>
            <person name="Chelliah R."/>
        </authorList>
    </citation>
    <scope>NUCLEOTIDE SEQUENCE [LARGE SCALE GENOMIC DNA]</scope>
    <source>
        <strain evidence="1 2">ATCC 10792</strain>
    </source>
</reference>
<proteinExistence type="predicted"/>
<dbReference type="AlphaFoldDB" id="A0A1W6WPR0"/>
<organism evidence="1 2">
    <name type="scientific">Bacillus thuringiensis</name>
    <dbReference type="NCBI Taxonomy" id="1428"/>
    <lineage>
        <taxon>Bacteria</taxon>
        <taxon>Bacillati</taxon>
        <taxon>Bacillota</taxon>
        <taxon>Bacilli</taxon>
        <taxon>Bacillales</taxon>
        <taxon>Bacillaceae</taxon>
        <taxon>Bacillus</taxon>
        <taxon>Bacillus cereus group</taxon>
    </lineage>
</organism>
<gene>
    <name evidence="1" type="ORF">CAB88_16420</name>
</gene>
<accession>A0A1W6WPR0</accession>
<keyword evidence="2" id="KW-1185">Reference proteome</keyword>
<evidence type="ECO:0000313" key="2">
    <source>
        <dbReference type="Proteomes" id="UP000194143"/>
    </source>
</evidence>
<name>A0A1W6WPR0_BACTU</name>
<sequence length="82" mass="9812">MYKGRLSMHKPSLIAYSPYDHHIYTKIMIDPMYMQVSPAVVPLQMQQPLTAHMQHYLYGSSFYENPYFKHFHYNVKAQVWEG</sequence>
<protein>
    <submittedName>
        <fullName evidence="1">Uncharacterized protein</fullName>
    </submittedName>
</protein>
<dbReference type="Proteomes" id="UP000194143">
    <property type="component" value="Chromosome"/>
</dbReference>
<evidence type="ECO:0000313" key="1">
    <source>
        <dbReference type="EMBL" id="ARP58558.1"/>
    </source>
</evidence>
<dbReference type="EMBL" id="CP021061">
    <property type="protein sequence ID" value="ARP58558.1"/>
    <property type="molecule type" value="Genomic_DNA"/>
</dbReference>